<protein>
    <recommendedName>
        <fullName evidence="4">Lipoprotein</fullName>
    </recommendedName>
</protein>
<keyword evidence="1" id="KW-0732">Signal</keyword>
<accession>A0A938BSQ0</accession>
<dbReference type="Pfam" id="PF17957">
    <property type="entry name" value="Big_7"/>
    <property type="match status" value="1"/>
</dbReference>
<evidence type="ECO:0000313" key="2">
    <source>
        <dbReference type="EMBL" id="MBM3330944.1"/>
    </source>
</evidence>
<comment type="caution">
    <text evidence="2">The sequence shown here is derived from an EMBL/GenBank/DDBJ whole genome shotgun (WGS) entry which is preliminary data.</text>
</comment>
<name>A0A938BSQ0_UNCW3</name>
<proteinExistence type="predicted"/>
<feature type="chain" id="PRO_5036737431" description="Lipoprotein" evidence="1">
    <location>
        <begin position="24"/>
        <end position="121"/>
    </location>
</feature>
<dbReference type="AlphaFoldDB" id="A0A938BSQ0"/>
<dbReference type="Gene3D" id="2.60.40.10">
    <property type="entry name" value="Immunoglobulins"/>
    <property type="match status" value="1"/>
</dbReference>
<sequence>MRYLLAAALASLAILPASCDTNAAPDTVPPQIGWVYPRDGDTVDPGVYTLTAVATDDRGVDFVVFFAGPEMLGMVRTTETDTYKVAVECLSDTSRVYELLAFAYDKEPNGTSASIIVHVRR</sequence>
<feature type="signal peptide" evidence="1">
    <location>
        <begin position="1"/>
        <end position="23"/>
    </location>
</feature>
<gene>
    <name evidence="2" type="ORF">FJY68_03720</name>
</gene>
<reference evidence="2" key="1">
    <citation type="submission" date="2019-03" db="EMBL/GenBank/DDBJ databases">
        <title>Lake Tanganyika Metagenome-Assembled Genomes (MAGs).</title>
        <authorList>
            <person name="Tran P."/>
        </authorList>
    </citation>
    <scope>NUCLEOTIDE SEQUENCE</scope>
    <source>
        <strain evidence="2">K_DeepCast_150m_m2_040</strain>
    </source>
</reference>
<organism evidence="2 3">
    <name type="scientific">candidate division WOR-3 bacterium</name>
    <dbReference type="NCBI Taxonomy" id="2052148"/>
    <lineage>
        <taxon>Bacteria</taxon>
        <taxon>Bacteria division WOR-3</taxon>
    </lineage>
</organism>
<evidence type="ECO:0000313" key="3">
    <source>
        <dbReference type="Proteomes" id="UP000779900"/>
    </source>
</evidence>
<evidence type="ECO:0008006" key="4">
    <source>
        <dbReference type="Google" id="ProtNLM"/>
    </source>
</evidence>
<dbReference type="InterPro" id="IPR013783">
    <property type="entry name" value="Ig-like_fold"/>
</dbReference>
<evidence type="ECO:0000256" key="1">
    <source>
        <dbReference type="SAM" id="SignalP"/>
    </source>
</evidence>
<dbReference type="Proteomes" id="UP000779900">
    <property type="component" value="Unassembled WGS sequence"/>
</dbReference>
<dbReference type="EMBL" id="VGIR01000014">
    <property type="protein sequence ID" value="MBM3330944.1"/>
    <property type="molecule type" value="Genomic_DNA"/>
</dbReference>